<keyword evidence="3" id="KW-1185">Reference proteome</keyword>
<reference evidence="2" key="1">
    <citation type="journal article" date="2020" name="Stud. Mycol.">
        <title>101 Dothideomycetes genomes: a test case for predicting lifestyles and emergence of pathogens.</title>
        <authorList>
            <person name="Haridas S."/>
            <person name="Albert R."/>
            <person name="Binder M."/>
            <person name="Bloem J."/>
            <person name="Labutti K."/>
            <person name="Salamov A."/>
            <person name="Andreopoulos B."/>
            <person name="Baker S."/>
            <person name="Barry K."/>
            <person name="Bills G."/>
            <person name="Bluhm B."/>
            <person name="Cannon C."/>
            <person name="Castanera R."/>
            <person name="Culley D."/>
            <person name="Daum C."/>
            <person name="Ezra D."/>
            <person name="Gonzalez J."/>
            <person name="Henrissat B."/>
            <person name="Kuo A."/>
            <person name="Liang C."/>
            <person name="Lipzen A."/>
            <person name="Lutzoni F."/>
            <person name="Magnuson J."/>
            <person name="Mondo S."/>
            <person name="Nolan M."/>
            <person name="Ohm R."/>
            <person name="Pangilinan J."/>
            <person name="Park H.-J."/>
            <person name="Ramirez L."/>
            <person name="Alfaro M."/>
            <person name="Sun H."/>
            <person name="Tritt A."/>
            <person name="Yoshinaga Y."/>
            <person name="Zwiers L.-H."/>
            <person name="Turgeon B."/>
            <person name="Goodwin S."/>
            <person name="Spatafora J."/>
            <person name="Crous P."/>
            <person name="Grigoriev I."/>
        </authorList>
    </citation>
    <scope>NUCLEOTIDE SEQUENCE</scope>
    <source>
        <strain evidence="2">CBS 107.79</strain>
    </source>
</reference>
<dbReference type="OrthoDB" id="10577077at2759"/>
<feature type="region of interest" description="Disordered" evidence="1">
    <location>
        <begin position="100"/>
        <end position="127"/>
    </location>
</feature>
<proteinExistence type="predicted"/>
<feature type="compositionally biased region" description="Polar residues" evidence="1">
    <location>
        <begin position="113"/>
        <end position="127"/>
    </location>
</feature>
<dbReference type="Proteomes" id="UP000800036">
    <property type="component" value="Unassembled WGS sequence"/>
</dbReference>
<protein>
    <submittedName>
        <fullName evidence="2">Uncharacterized protein</fullName>
    </submittedName>
</protein>
<sequence length="172" mass="18877">MPMAQSQRSHEFIPYTRPPDPKPAPRRIQLKNVPPSNDEYLDIDDFLAMELDWNTEGGNGEELAHKAHAVEAGDATCSDAANNEANYKIDSIRKEIVDVSSDNTTNKREDVSIPNTQEASQLPPSAGNSEVMMTVRLREIIRAPNAMTTVSAINSMKAAPMNKLDLLGKVSS</sequence>
<evidence type="ECO:0000313" key="3">
    <source>
        <dbReference type="Proteomes" id="UP000800036"/>
    </source>
</evidence>
<evidence type="ECO:0000256" key="1">
    <source>
        <dbReference type="SAM" id="MobiDB-lite"/>
    </source>
</evidence>
<evidence type="ECO:0000313" key="2">
    <source>
        <dbReference type="EMBL" id="KAF1968899.1"/>
    </source>
</evidence>
<gene>
    <name evidence="2" type="ORF">BU23DRAFT_571985</name>
</gene>
<accession>A0A6A5UY86</accession>
<feature type="region of interest" description="Disordered" evidence="1">
    <location>
        <begin position="1"/>
        <end position="36"/>
    </location>
</feature>
<organism evidence="2 3">
    <name type="scientific">Bimuria novae-zelandiae CBS 107.79</name>
    <dbReference type="NCBI Taxonomy" id="1447943"/>
    <lineage>
        <taxon>Eukaryota</taxon>
        <taxon>Fungi</taxon>
        <taxon>Dikarya</taxon>
        <taxon>Ascomycota</taxon>
        <taxon>Pezizomycotina</taxon>
        <taxon>Dothideomycetes</taxon>
        <taxon>Pleosporomycetidae</taxon>
        <taxon>Pleosporales</taxon>
        <taxon>Massarineae</taxon>
        <taxon>Didymosphaeriaceae</taxon>
        <taxon>Bimuria</taxon>
    </lineage>
</organism>
<name>A0A6A5UY86_9PLEO</name>
<dbReference type="AlphaFoldDB" id="A0A6A5UY86"/>
<dbReference type="EMBL" id="ML976715">
    <property type="protein sequence ID" value="KAF1968899.1"/>
    <property type="molecule type" value="Genomic_DNA"/>
</dbReference>